<dbReference type="CDD" id="cd01700">
    <property type="entry name" value="PolY_Pol_V_umuC"/>
    <property type="match status" value="1"/>
</dbReference>
<evidence type="ECO:0000313" key="8">
    <source>
        <dbReference type="Proteomes" id="UP000426444"/>
    </source>
</evidence>
<dbReference type="InterPro" id="IPR017961">
    <property type="entry name" value="DNA_pol_Y-fam_little_finger"/>
</dbReference>
<dbReference type="GO" id="GO:0042276">
    <property type="term" value="P:error-prone translesion synthesis"/>
    <property type="evidence" value="ECO:0007669"/>
    <property type="project" value="TreeGrafter"/>
</dbReference>
<dbReference type="InterPro" id="IPR050116">
    <property type="entry name" value="DNA_polymerase-Y"/>
</dbReference>
<dbReference type="GO" id="GO:0003887">
    <property type="term" value="F:DNA-directed DNA polymerase activity"/>
    <property type="evidence" value="ECO:0007669"/>
    <property type="project" value="UniProtKB-KW"/>
</dbReference>
<evidence type="ECO:0000256" key="1">
    <source>
        <dbReference type="ARBA" id="ARBA00010945"/>
    </source>
</evidence>
<evidence type="ECO:0000256" key="2">
    <source>
        <dbReference type="ARBA" id="ARBA00022457"/>
    </source>
</evidence>
<organism evidence="7 8">
    <name type="scientific">Candidatus Syntrophocurvum alkaliphilum</name>
    <dbReference type="NCBI Taxonomy" id="2293317"/>
    <lineage>
        <taxon>Bacteria</taxon>
        <taxon>Bacillati</taxon>
        <taxon>Bacillota</taxon>
        <taxon>Clostridia</taxon>
        <taxon>Eubacteriales</taxon>
        <taxon>Syntrophomonadaceae</taxon>
        <taxon>Candidatus Syntrophocurvum</taxon>
    </lineage>
</organism>
<dbReference type="SUPFAM" id="SSF56672">
    <property type="entry name" value="DNA/RNA polymerases"/>
    <property type="match status" value="1"/>
</dbReference>
<dbReference type="PROSITE" id="PS50173">
    <property type="entry name" value="UMUC"/>
    <property type="match status" value="1"/>
</dbReference>
<evidence type="ECO:0000313" key="7">
    <source>
        <dbReference type="EMBL" id="QGT99351.1"/>
    </source>
</evidence>
<dbReference type="InterPro" id="IPR043502">
    <property type="entry name" value="DNA/RNA_pol_sf"/>
</dbReference>
<dbReference type="Pfam" id="PF11799">
    <property type="entry name" value="IMS_C"/>
    <property type="match status" value="1"/>
</dbReference>
<keyword evidence="2" id="KW-0515">Mutator protein</keyword>
<dbReference type="Gene3D" id="1.10.150.20">
    <property type="entry name" value="5' to 3' exonuclease, C-terminal subdomain"/>
    <property type="match status" value="1"/>
</dbReference>
<feature type="domain" description="UmuC" evidence="6">
    <location>
        <begin position="12"/>
        <end position="199"/>
    </location>
</feature>
<keyword evidence="5" id="KW-0808">Transferase</keyword>
<dbReference type="SUPFAM" id="SSF100879">
    <property type="entry name" value="Lesion bypass DNA polymerase (Y-family), little finger domain"/>
    <property type="match status" value="1"/>
</dbReference>
<dbReference type="InterPro" id="IPR001126">
    <property type="entry name" value="UmuC"/>
</dbReference>
<gene>
    <name evidence="7" type="ORF">SYNTR_0758</name>
</gene>
<dbReference type="PANTHER" id="PTHR11076:SF35">
    <property type="entry name" value="DNA REPAIR PROTEIN HOMOLOG YOBH"/>
    <property type="match status" value="1"/>
</dbReference>
<reference evidence="8" key="1">
    <citation type="journal article" date="2019" name="Microbiology">
        <title>Complete Genome Sequence of an Uncultured Bacterium of the Candidate Phylum Bipolaricaulota.</title>
        <authorList>
            <person name="Kadnikov V.V."/>
            <person name="Mardanov A.V."/>
            <person name="Beletsky A.V."/>
            <person name="Frank Y.A."/>
            <person name="Karnachuk O.V."/>
            <person name="Ravin N.V."/>
        </authorList>
    </citation>
    <scope>NUCLEOTIDE SEQUENCE [LARGE SCALE GENOMIC DNA]</scope>
</reference>
<protein>
    <submittedName>
        <fullName evidence="7">UV-damage repair protein UvrX</fullName>
    </submittedName>
</protein>
<keyword evidence="4" id="KW-0227">DNA damage</keyword>
<dbReference type="InterPro" id="IPR036775">
    <property type="entry name" value="DNA_pol_Y-fam_lit_finger_sf"/>
</dbReference>
<dbReference type="AlphaFoldDB" id="A0A6I6DIK3"/>
<evidence type="ECO:0000256" key="5">
    <source>
        <dbReference type="ARBA" id="ARBA00022932"/>
    </source>
</evidence>
<accession>A0A6I6DIK3</accession>
<dbReference type="InterPro" id="IPR053848">
    <property type="entry name" value="IMS_HHH_1"/>
</dbReference>
<keyword evidence="8" id="KW-1185">Reference proteome</keyword>
<evidence type="ECO:0000256" key="3">
    <source>
        <dbReference type="ARBA" id="ARBA00022695"/>
    </source>
</evidence>
<keyword evidence="5" id="KW-0239">DNA-directed DNA polymerase</keyword>
<dbReference type="Gene3D" id="3.30.70.270">
    <property type="match status" value="1"/>
</dbReference>
<dbReference type="GO" id="GO:0009432">
    <property type="term" value="P:SOS response"/>
    <property type="evidence" value="ECO:0007669"/>
    <property type="project" value="TreeGrafter"/>
</dbReference>
<dbReference type="GO" id="GO:0006281">
    <property type="term" value="P:DNA repair"/>
    <property type="evidence" value="ECO:0007669"/>
    <property type="project" value="InterPro"/>
</dbReference>
<sequence length="419" mass="47828">MFDYSKLPIRNVLCLDMKSFFASVEAVERGLDPMETLLVVVANKNRKGSVVLAASPKMKELYGIKTGSRFFEIPVNNKQIHIVESRMALYVNYASKVIQILEKFAPYEAIDVYSIDESWICTDGTEKLFGNRWEVARKIRETIYEETGLPSCIGIGPNKFLAKVILDIEAKKNGIAECKYKDVEDKLWPQKVEAIWGIGKRMQKNLNRMGIFKVGELATTPLNKLKERFGVMGEQLYWHSWGVDLSPVIQDWEFEEEQKSISTGITLMSDYGGEDTEIVILELCEEIGLRLRQSFLQCKTVYLGIEYSKDIGGGFGHSHTMNDYSCISNQIYKECISLFRKYYQGFPVRKVSVAVSNLQNFDNLQLKLFDEENQRDLSLSFALDEVKNKYGKHSIFKGVSLFKNATAKERANKIGGHNK</sequence>
<dbReference type="GO" id="GO:0003684">
    <property type="term" value="F:damaged DNA binding"/>
    <property type="evidence" value="ECO:0007669"/>
    <property type="project" value="InterPro"/>
</dbReference>
<dbReference type="PANTHER" id="PTHR11076">
    <property type="entry name" value="DNA REPAIR POLYMERASE UMUC / TRANSFERASE FAMILY MEMBER"/>
    <property type="match status" value="1"/>
</dbReference>
<dbReference type="Pfam" id="PF00817">
    <property type="entry name" value="IMS"/>
    <property type="match status" value="1"/>
</dbReference>
<dbReference type="GO" id="GO:0005829">
    <property type="term" value="C:cytosol"/>
    <property type="evidence" value="ECO:0007669"/>
    <property type="project" value="TreeGrafter"/>
</dbReference>
<name>A0A6I6DIK3_9FIRM</name>
<evidence type="ECO:0000256" key="4">
    <source>
        <dbReference type="ARBA" id="ARBA00022763"/>
    </source>
</evidence>
<comment type="similarity">
    <text evidence="1">Belongs to the DNA polymerase type-Y family.</text>
</comment>
<dbReference type="Proteomes" id="UP000426444">
    <property type="component" value="Chromosome"/>
</dbReference>
<dbReference type="Gene3D" id="3.30.1490.100">
    <property type="entry name" value="DNA polymerase, Y-family, little finger domain"/>
    <property type="match status" value="1"/>
</dbReference>
<dbReference type="EMBL" id="CP046457">
    <property type="protein sequence ID" value="QGT99351.1"/>
    <property type="molecule type" value="Genomic_DNA"/>
</dbReference>
<dbReference type="KEGG" id="salq:SYNTR_0758"/>
<evidence type="ECO:0000259" key="6">
    <source>
        <dbReference type="PROSITE" id="PS50173"/>
    </source>
</evidence>
<keyword evidence="3" id="KW-0548">Nucleotidyltransferase</keyword>
<dbReference type="Pfam" id="PF21999">
    <property type="entry name" value="IMS_HHH_1"/>
    <property type="match status" value="1"/>
</dbReference>
<proteinExistence type="inferred from homology"/>
<dbReference type="Gene3D" id="3.40.1170.60">
    <property type="match status" value="1"/>
</dbReference>
<dbReference type="InterPro" id="IPR043128">
    <property type="entry name" value="Rev_trsase/Diguanyl_cyclase"/>
</dbReference>